<dbReference type="RefSeq" id="WP_081200740.1">
    <property type="nucleotide sequence ID" value="NZ_FOCZ01000024.1"/>
</dbReference>
<sequence length="2624" mass="290012">MILSLAIRYQKHIALFLLSISFVQLTIAERIGLRYVSYREVAKYPSQIFSGTGITNGYVPLKREKADEFYQGGANSPLPPAGGAGGGRFIGGPTQPESQSFTSVNSNNMVDLFSGDFSYNIPLLDVGGYPVNIGYHSGITMDEDASWVGLGWNINPGSITRNLRGVPDDFNGGADTMKKVASVKPNVSWGVNIGASGEIVGLPKIGSIISKTDSLRLGGSLGIFHTTYTGWGMETSLNASINAGAKSFGGLTAGLSITNNSQQGVTVTPSLGYNSLAHKNSDVGGGFSISSPYNSRTGLRTVQLGMNLNPKNKDGDNIKGGSYDALSYSWPAAMPYMTMPMTNYNVSVTLKFGSEFTGFSPDWSVSGYYGQESIRSSDQELSLPVFGYLNYQNMSGNWNALTDFNREKEIPYREKPAVPHIAVPSYTYDVFSISGEGTGGSFRPYRGDIGFIADHLSQSKTISGGVSLDIGPGMFLHGGVDLNANYSTTKTGPWQAENVIGSTIGFRKNSGLYEGVYFRNPAEKAINTTAYYNAIGGDDVVTPSLFQLNSLTPFIIAMPTLDRYSGKKKVGSIPLRKDSVVHTTRDKRSQVISYLTAAEATAVGLDKYIYHYGINEFNPKSCPVKLPDETDGNGLGTKAYYYRNESLKGDPSAIRPDSMPFYNWGEGTPAIGTAFQGDHFSVRWLGRFKAPVTGPYKFAATFDDGMRLFVNDTLLMDRWKKINSWDSVKLNLVKDELYNMRIEYYDDWGSAHTEWFWRPPMTPNGPLDLNHKIKVPRKYLFQMPTKDTLNVDPGVVREDRVNNFRKASHISEIDVLNPDGRKYVYGIPVYNILQKEVSFAVEAGKGDVQTGLTDFTPTENSTGNKSGKDGYYSRQEMPGYAHSYLLTGILSPDYVDVTGDGISDDDQGDAVKFNYSKAAGIAAPFEWRAPYSEKANYNEGLKTYPRDDKAHYIYGKKEQWYLHTIESKTMIATFTLEHRQDMLEIDEAGNKRNNGRAFCLKQIDLYSKADFLEKGPGAIPIKTVHFEYSNELCPGINMPENNDGKLTLKKIWFTYNNNDKGQLNPYVFNYHPNNPAYRTNASDKWGTYKDPAQNPKGVNNADYPYALQDSAQAAYNAGAWMLDSIQLPSGGRIKVNYESDDYAYVQNRRATQMMEIVGLGQGATSTPAPLLYNWSLFDPKDNLYVFVKVPQRVHSKSEMYARYLEGLSKLYFRLSVQMPATEGLGNGSEYVPCYAEPDFAAGNWYGFTGDSNVIYIKIGGINKNADGGGSESALAQAAINFLRLNLPSKAYPGSEVRDDLDFNAGVQILVSQISNFTTMLQGFANSVRRNNWVSGIDIGRSFVRLNAPTFKKIGGGLRVKSVLIYDHWRDMTSNKMKESVYGQTYDYTTIQNINGIPARISSGVASWEPVIGGEENPFHLPIEYQDRISALAPASMLYSEEPLGESFYPGASIGYSKVRTRSIHTANTRSANGYSESTFFTSYDFPTTCDRSMLDDDTKKRFRPVLKTFLRINSISNLSISQGFKVELNDMNGKLRTEATYSETDAVHPITYTENFYHVDNLSTESKHLNNTVAVINPNGEVDTDATIGKDVELMADMRDQKSVSIGGNVNVNVDLFAAGVWPVAIPSLLNLFQREENEFRSAAMTKVIYRYGIIDSVVHIEKGSKVSTRNILYDSETGDPLLTRTQNEFNDPVYQFTYPAHWVYKGMGPAYQNIGATLEHLTVKMGKIDESGLVQPISSYLTAGDELLVYSKQSMSEDGCGNEYATFPKAYKLWVIDSSTVQGGTPHLYLVDANGIPFSGNDVTFKVIRSGHRNVNGEVGTVTSLNSPLVPDGAGKYHLVFDNNTKVINAGAAEMAQYWKVADRRKSDKDQNCVPTDESDEFNREACSCFQPFFNYLINNGQLFSRRYKSPQTVRDVLNKAGLTNLSGCSLLQANLDKVFYTESGPDDDVYTAYIGDVRVDFIRRPGSNASFNAYTIGSCTPEGVAFKNPNGVVHGPDTVTVRIAADYSANLLSTEQCPAFNDSLTTRDATSDRLLVENGLDVGGYERNAIAVVNFNRLDQIPPDANILSANMILQADQRGHGSGYTNANSVNLADTLSVSLANPGYFPTTSLEAVHERIITSAWHRELKKKVPFQNDTLNVLDYVNGYRDNSYTSASFMLTQGSGDFHSTNTGYGAGYEPPAYLQTGYGNYYSTYYSQRYADPAKWPVIEVTYVTPAPASDTGGILLTYNLTLNCSENITRSCYSAITDTMVNPYLYGILGNFRPLRGYVYYGSRNESKALPSVNVNTRTYGTIKDFAPFWILQDNNWVPSNDTTRWVWNSATTLFNRKGFELENKDPLGRYNAGLYGYGLTMPTAVLQNSHYQEGAYEGFEDYGFKINTCDTTCGEIKHFDFSGFQNSFTKTQAHTGLYSLQVPVNSSISIDASLQPAADADVARLTPTLAPDACAAGSSLKGLRASKNTIVPEFAPLAGKRIIVGGWVKEDNSCLCKAYTRNHILVQFVAGGDLSTVTLSPSGNLVEGWQRYEAVVDIPANATQMAISLKASDSATTWFDDIRIHPYNAQMKSFVYNPVNLRLMAELDENNYATFYEYDDDGTLVRVKKETERGVQTIKESRSALLKEHQ</sequence>
<feature type="compositionally biased region" description="Polar residues" evidence="1">
    <location>
        <begin position="851"/>
        <end position="865"/>
    </location>
</feature>
<dbReference type="Gene3D" id="3.90.182.10">
    <property type="entry name" value="Toxin - Anthrax Protective Antigen,domain 1"/>
    <property type="match status" value="1"/>
</dbReference>
<feature type="domain" description="PA14" evidence="2">
    <location>
        <begin position="632"/>
        <end position="771"/>
    </location>
</feature>
<dbReference type="InterPro" id="IPR011658">
    <property type="entry name" value="PA14_dom"/>
</dbReference>
<keyword evidence="4" id="KW-1185">Reference proteome</keyword>
<dbReference type="SMART" id="SM00758">
    <property type="entry name" value="PA14"/>
    <property type="match status" value="1"/>
</dbReference>
<organism evidence="3 4">
    <name type="scientific">Niastella yeongjuensis</name>
    <dbReference type="NCBI Taxonomy" id="354355"/>
    <lineage>
        <taxon>Bacteria</taxon>
        <taxon>Pseudomonadati</taxon>
        <taxon>Bacteroidota</taxon>
        <taxon>Chitinophagia</taxon>
        <taxon>Chitinophagales</taxon>
        <taxon>Chitinophagaceae</taxon>
        <taxon>Niastella</taxon>
    </lineage>
</organism>
<evidence type="ECO:0000256" key="1">
    <source>
        <dbReference type="SAM" id="MobiDB-lite"/>
    </source>
</evidence>
<dbReference type="PROSITE" id="PS51820">
    <property type="entry name" value="PA14"/>
    <property type="match status" value="1"/>
</dbReference>
<proteinExistence type="predicted"/>
<gene>
    <name evidence="3" type="ORF">A4H97_30675</name>
</gene>
<reference evidence="4" key="1">
    <citation type="submission" date="2016-04" db="EMBL/GenBank/DDBJ databases">
        <authorList>
            <person name="Chen L."/>
            <person name="Zhuang W."/>
            <person name="Wang G."/>
        </authorList>
    </citation>
    <scope>NUCLEOTIDE SEQUENCE [LARGE SCALE GENOMIC DNA]</scope>
    <source>
        <strain evidence="4">17621</strain>
    </source>
</reference>
<evidence type="ECO:0000259" key="2">
    <source>
        <dbReference type="PROSITE" id="PS51820"/>
    </source>
</evidence>
<dbReference type="EMBL" id="LVXG01000021">
    <property type="protein sequence ID" value="OQP47877.1"/>
    <property type="molecule type" value="Genomic_DNA"/>
</dbReference>
<comment type="caution">
    <text evidence="3">The sequence shown here is derived from an EMBL/GenBank/DDBJ whole genome shotgun (WGS) entry which is preliminary data.</text>
</comment>
<feature type="region of interest" description="Disordered" evidence="1">
    <location>
        <begin position="851"/>
        <end position="870"/>
    </location>
</feature>
<dbReference type="OrthoDB" id="9814627at2"/>
<accession>A0A1V9EP18</accession>
<evidence type="ECO:0000313" key="4">
    <source>
        <dbReference type="Proteomes" id="UP000192610"/>
    </source>
</evidence>
<dbReference type="Gene3D" id="2.60.120.260">
    <property type="entry name" value="Galactose-binding domain-like"/>
    <property type="match status" value="1"/>
</dbReference>
<name>A0A1V9EP18_9BACT</name>
<dbReference type="Pfam" id="PF07691">
    <property type="entry name" value="PA14"/>
    <property type="match status" value="1"/>
</dbReference>
<protein>
    <recommendedName>
        <fullName evidence="2">PA14 domain-containing protein</fullName>
    </recommendedName>
</protein>
<evidence type="ECO:0000313" key="3">
    <source>
        <dbReference type="EMBL" id="OQP47877.1"/>
    </source>
</evidence>
<dbReference type="Proteomes" id="UP000192610">
    <property type="component" value="Unassembled WGS sequence"/>
</dbReference>
<dbReference type="SUPFAM" id="SSF56988">
    <property type="entry name" value="Anthrax protective antigen"/>
    <property type="match status" value="1"/>
</dbReference>
<dbReference type="InterPro" id="IPR037524">
    <property type="entry name" value="PA14/GLEYA"/>
</dbReference>
<dbReference type="STRING" id="354355.SAMN05660816_06710"/>